<keyword evidence="4 5" id="KW-0472">Membrane</keyword>
<keyword evidence="7" id="KW-1185">Reference proteome</keyword>
<reference evidence="6" key="2">
    <citation type="submission" date="2023-06" db="EMBL/GenBank/DDBJ databases">
        <authorList>
            <consortium name="Lawrence Berkeley National Laboratory"/>
            <person name="Haridas S."/>
            <person name="Hensen N."/>
            <person name="Bonometti L."/>
            <person name="Westerberg I."/>
            <person name="Brannstrom I.O."/>
            <person name="Guillou S."/>
            <person name="Cros-Aarteil S."/>
            <person name="Calhoun S."/>
            <person name="Kuo A."/>
            <person name="Mondo S."/>
            <person name="Pangilinan J."/>
            <person name="Riley R."/>
            <person name="LaButti K."/>
            <person name="Andreopoulos B."/>
            <person name="Lipzen A."/>
            <person name="Chen C."/>
            <person name="Yanf M."/>
            <person name="Daum C."/>
            <person name="Ng V."/>
            <person name="Clum A."/>
            <person name="Steindorff A."/>
            <person name="Ohm R."/>
            <person name="Martin F."/>
            <person name="Silar P."/>
            <person name="Natvig D."/>
            <person name="Lalanne C."/>
            <person name="Gautier V."/>
            <person name="Ament-velasquez S.L."/>
            <person name="Kruys A."/>
            <person name="Hutchinson M.I."/>
            <person name="Powell A.J."/>
            <person name="Barry K."/>
            <person name="Miller A.N."/>
            <person name="Grigoriev I.V."/>
            <person name="Debuchy R."/>
            <person name="Gladieux P."/>
            <person name="Thoren M.H."/>
            <person name="Johannesson H."/>
        </authorList>
    </citation>
    <scope>NUCLEOTIDE SEQUENCE</scope>
    <source>
        <strain evidence="6">CBS 232.78</strain>
    </source>
</reference>
<evidence type="ECO:0000256" key="3">
    <source>
        <dbReference type="ARBA" id="ARBA00022989"/>
    </source>
</evidence>
<evidence type="ECO:0000256" key="4">
    <source>
        <dbReference type="ARBA" id="ARBA00023136"/>
    </source>
</evidence>
<dbReference type="InterPro" id="IPR002523">
    <property type="entry name" value="MgTranspt_CorA/ZnTranspt_ZntB"/>
</dbReference>
<keyword evidence="2 5" id="KW-0812">Transmembrane</keyword>
<name>A0AAE0U8K2_9PEZI</name>
<dbReference type="Pfam" id="PF01544">
    <property type="entry name" value="CorA"/>
    <property type="match status" value="1"/>
</dbReference>
<evidence type="ECO:0000256" key="5">
    <source>
        <dbReference type="SAM" id="Phobius"/>
    </source>
</evidence>
<sequence length="94" mass="10637">MYKSAAIRDTQLSLKFNESLWRLSWVTFVFLPLTFVSGFFGMNVDLFTDNPSIGWYFLAAVVLLITVLGGVMIFRKASLIKAGRARKKSEAHMV</sequence>
<dbReference type="Gene3D" id="1.20.58.340">
    <property type="entry name" value="Magnesium transport protein CorA, transmembrane region"/>
    <property type="match status" value="1"/>
</dbReference>
<dbReference type="GO" id="GO:0015095">
    <property type="term" value="F:magnesium ion transmembrane transporter activity"/>
    <property type="evidence" value="ECO:0007669"/>
    <property type="project" value="TreeGrafter"/>
</dbReference>
<dbReference type="GO" id="GO:0015087">
    <property type="term" value="F:cobalt ion transmembrane transporter activity"/>
    <property type="evidence" value="ECO:0007669"/>
    <property type="project" value="TreeGrafter"/>
</dbReference>
<gene>
    <name evidence="6" type="ORF">B0H63DRAFT_63153</name>
</gene>
<dbReference type="GO" id="GO:0000287">
    <property type="term" value="F:magnesium ion binding"/>
    <property type="evidence" value="ECO:0007669"/>
    <property type="project" value="TreeGrafter"/>
</dbReference>
<dbReference type="GO" id="GO:0005886">
    <property type="term" value="C:plasma membrane"/>
    <property type="evidence" value="ECO:0007669"/>
    <property type="project" value="UniProtKB-SubCell"/>
</dbReference>
<organism evidence="6 7">
    <name type="scientific">Podospora didyma</name>
    <dbReference type="NCBI Taxonomy" id="330526"/>
    <lineage>
        <taxon>Eukaryota</taxon>
        <taxon>Fungi</taxon>
        <taxon>Dikarya</taxon>
        <taxon>Ascomycota</taxon>
        <taxon>Pezizomycotina</taxon>
        <taxon>Sordariomycetes</taxon>
        <taxon>Sordariomycetidae</taxon>
        <taxon>Sordariales</taxon>
        <taxon>Podosporaceae</taxon>
        <taxon>Podospora</taxon>
    </lineage>
</organism>
<evidence type="ECO:0000256" key="1">
    <source>
        <dbReference type="ARBA" id="ARBA00004651"/>
    </source>
</evidence>
<dbReference type="SUPFAM" id="SSF144083">
    <property type="entry name" value="Magnesium transport protein CorA, transmembrane region"/>
    <property type="match status" value="1"/>
</dbReference>
<comment type="caution">
    <text evidence="6">The sequence shown here is derived from an EMBL/GenBank/DDBJ whole genome shotgun (WGS) entry which is preliminary data.</text>
</comment>
<evidence type="ECO:0000313" key="7">
    <source>
        <dbReference type="Proteomes" id="UP001285441"/>
    </source>
</evidence>
<dbReference type="PANTHER" id="PTHR46494:SF1">
    <property type="entry name" value="CORA FAMILY METAL ION TRANSPORTER (EUROFUNG)"/>
    <property type="match status" value="1"/>
</dbReference>
<dbReference type="EMBL" id="JAULSW010000001">
    <property type="protein sequence ID" value="KAK3394986.1"/>
    <property type="molecule type" value="Genomic_DNA"/>
</dbReference>
<accession>A0AAE0U8K2</accession>
<feature type="transmembrane region" description="Helical" evidence="5">
    <location>
        <begin position="20"/>
        <end position="41"/>
    </location>
</feature>
<comment type="subcellular location">
    <subcellularLocation>
        <location evidence="1">Cell membrane</location>
        <topology evidence="1">Multi-pass membrane protein</topology>
    </subcellularLocation>
</comment>
<dbReference type="GO" id="GO:0050897">
    <property type="term" value="F:cobalt ion binding"/>
    <property type="evidence" value="ECO:0007669"/>
    <property type="project" value="TreeGrafter"/>
</dbReference>
<proteinExistence type="predicted"/>
<reference evidence="6" key="1">
    <citation type="journal article" date="2023" name="Mol. Phylogenet. Evol.">
        <title>Genome-scale phylogeny and comparative genomics of the fungal order Sordariales.</title>
        <authorList>
            <person name="Hensen N."/>
            <person name="Bonometti L."/>
            <person name="Westerberg I."/>
            <person name="Brannstrom I.O."/>
            <person name="Guillou S."/>
            <person name="Cros-Aarteil S."/>
            <person name="Calhoun S."/>
            <person name="Haridas S."/>
            <person name="Kuo A."/>
            <person name="Mondo S."/>
            <person name="Pangilinan J."/>
            <person name="Riley R."/>
            <person name="LaButti K."/>
            <person name="Andreopoulos B."/>
            <person name="Lipzen A."/>
            <person name="Chen C."/>
            <person name="Yan M."/>
            <person name="Daum C."/>
            <person name="Ng V."/>
            <person name="Clum A."/>
            <person name="Steindorff A."/>
            <person name="Ohm R.A."/>
            <person name="Martin F."/>
            <person name="Silar P."/>
            <person name="Natvig D.O."/>
            <person name="Lalanne C."/>
            <person name="Gautier V."/>
            <person name="Ament-Velasquez S.L."/>
            <person name="Kruys A."/>
            <person name="Hutchinson M.I."/>
            <person name="Powell A.J."/>
            <person name="Barry K."/>
            <person name="Miller A.N."/>
            <person name="Grigoriev I.V."/>
            <person name="Debuchy R."/>
            <person name="Gladieux P."/>
            <person name="Hiltunen Thoren M."/>
            <person name="Johannesson H."/>
        </authorList>
    </citation>
    <scope>NUCLEOTIDE SEQUENCE</scope>
    <source>
        <strain evidence="6">CBS 232.78</strain>
    </source>
</reference>
<dbReference type="InterPro" id="IPR045863">
    <property type="entry name" value="CorA_TM1_TM2"/>
</dbReference>
<evidence type="ECO:0000313" key="6">
    <source>
        <dbReference type="EMBL" id="KAK3394986.1"/>
    </source>
</evidence>
<feature type="transmembrane region" description="Helical" evidence="5">
    <location>
        <begin position="53"/>
        <end position="74"/>
    </location>
</feature>
<dbReference type="Proteomes" id="UP001285441">
    <property type="component" value="Unassembled WGS sequence"/>
</dbReference>
<evidence type="ECO:0000256" key="2">
    <source>
        <dbReference type="ARBA" id="ARBA00022692"/>
    </source>
</evidence>
<protein>
    <submittedName>
        <fullName evidence="6">Uncharacterized protein</fullName>
    </submittedName>
</protein>
<dbReference type="AlphaFoldDB" id="A0AAE0U8K2"/>
<keyword evidence="3 5" id="KW-1133">Transmembrane helix</keyword>
<dbReference type="PANTHER" id="PTHR46494">
    <property type="entry name" value="CORA FAMILY METAL ION TRANSPORTER (EUROFUNG)"/>
    <property type="match status" value="1"/>
</dbReference>